<evidence type="ECO:0000313" key="3">
    <source>
        <dbReference type="Proteomes" id="UP001369736"/>
    </source>
</evidence>
<evidence type="ECO:0000313" key="2">
    <source>
        <dbReference type="EMBL" id="MEJ2861009.1"/>
    </source>
</evidence>
<feature type="transmembrane region" description="Helical" evidence="1">
    <location>
        <begin position="217"/>
        <end position="236"/>
    </location>
</feature>
<keyword evidence="1" id="KW-0812">Transmembrane</keyword>
<keyword evidence="1" id="KW-0472">Membrane</keyword>
<keyword evidence="1" id="KW-1133">Transmembrane helix</keyword>
<reference evidence="2 3" key="1">
    <citation type="submission" date="2024-03" db="EMBL/GenBank/DDBJ databases">
        <title>Actinomycetospora sp. OC33-EN07, a novel actinomycete isolated from wild orchid (Aerides multiflora).</title>
        <authorList>
            <person name="Suriyachadkun C."/>
        </authorList>
    </citation>
    <scope>NUCLEOTIDE SEQUENCE [LARGE SCALE GENOMIC DNA]</scope>
    <source>
        <strain evidence="2 3">OC33-EN07</strain>
    </source>
</reference>
<feature type="transmembrane region" description="Helical" evidence="1">
    <location>
        <begin position="42"/>
        <end position="64"/>
    </location>
</feature>
<feature type="transmembrane region" description="Helical" evidence="1">
    <location>
        <begin position="267"/>
        <end position="287"/>
    </location>
</feature>
<protein>
    <submittedName>
        <fullName evidence="2">ABC transporter permease subunit</fullName>
    </submittedName>
</protein>
<proteinExistence type="predicted"/>
<sequence length="294" mass="29024">MTTAATATGSTAVSAAATRTTAPLGRLAAAEVRWVLRRPRTLVLLVLLGLIPIALGVGIALTGGPGGDDGDGPGLVAAVAGNGLVLPIAALGLALALLLPLTVATAAADALAGESAHGTLRGLLLAPVGRTRLVVMKAVGVLAVAVLAVAILAVVGVITGMVVVGGPSGTLITLSGTTLGLGEALGRVGLVAAWTVVQLLAVAAIALAISSFTEHPLVVLAAVLGGLIVFGVLAAIPSLEWLQPLLLTSGWGAGADALRDPLPLDDLASSSLRALVYLVPGVAVTVWRMRRRDG</sequence>
<keyword evidence="3" id="KW-1185">Reference proteome</keyword>
<accession>A0ABU8M0X3</accession>
<dbReference type="RefSeq" id="WP_337701214.1">
    <property type="nucleotide sequence ID" value="NZ_JBBEGM010000002.1"/>
</dbReference>
<name>A0ABU8M0X3_9PSEU</name>
<comment type="caution">
    <text evidence="2">The sequence shown here is derived from an EMBL/GenBank/DDBJ whole genome shotgun (WGS) entry which is preliminary data.</text>
</comment>
<feature type="transmembrane region" description="Helical" evidence="1">
    <location>
        <begin position="184"/>
        <end position="210"/>
    </location>
</feature>
<evidence type="ECO:0000256" key="1">
    <source>
        <dbReference type="SAM" id="Phobius"/>
    </source>
</evidence>
<dbReference type="Proteomes" id="UP001369736">
    <property type="component" value="Unassembled WGS sequence"/>
</dbReference>
<organism evidence="2 3">
    <name type="scientific">Actinomycetospora flava</name>
    <dbReference type="NCBI Taxonomy" id="3129232"/>
    <lineage>
        <taxon>Bacteria</taxon>
        <taxon>Bacillati</taxon>
        <taxon>Actinomycetota</taxon>
        <taxon>Actinomycetes</taxon>
        <taxon>Pseudonocardiales</taxon>
        <taxon>Pseudonocardiaceae</taxon>
        <taxon>Actinomycetospora</taxon>
    </lineage>
</organism>
<dbReference type="EMBL" id="JBBEGM010000002">
    <property type="protein sequence ID" value="MEJ2861009.1"/>
    <property type="molecule type" value="Genomic_DNA"/>
</dbReference>
<feature type="transmembrane region" description="Helical" evidence="1">
    <location>
        <begin position="84"/>
        <end position="112"/>
    </location>
</feature>
<feature type="transmembrane region" description="Helical" evidence="1">
    <location>
        <begin position="133"/>
        <end position="164"/>
    </location>
</feature>
<gene>
    <name evidence="2" type="ORF">WCD58_07570</name>
</gene>
<dbReference type="PANTHER" id="PTHR37305:SF1">
    <property type="entry name" value="MEMBRANE PROTEIN"/>
    <property type="match status" value="1"/>
</dbReference>
<dbReference type="Pfam" id="PF12679">
    <property type="entry name" value="ABC2_membrane_2"/>
    <property type="match status" value="1"/>
</dbReference>
<dbReference type="PANTHER" id="PTHR37305">
    <property type="entry name" value="INTEGRAL MEMBRANE PROTEIN-RELATED"/>
    <property type="match status" value="1"/>
</dbReference>